<dbReference type="SUPFAM" id="SSF53756">
    <property type="entry name" value="UDP-Glycosyltransferase/glycogen phosphorylase"/>
    <property type="match status" value="1"/>
</dbReference>
<dbReference type="PANTHER" id="PTHR45947">
    <property type="entry name" value="SULFOQUINOVOSYL TRANSFERASE SQD2"/>
    <property type="match status" value="1"/>
</dbReference>
<dbReference type="InterPro" id="IPR050194">
    <property type="entry name" value="Glycosyltransferase_grp1"/>
</dbReference>
<dbReference type="InterPro" id="IPR028098">
    <property type="entry name" value="Glyco_trans_4-like_N"/>
</dbReference>
<comment type="caution">
    <text evidence="3">The sequence shown here is derived from an EMBL/GenBank/DDBJ whole genome shotgun (WGS) entry which is preliminary data.</text>
</comment>
<evidence type="ECO:0000259" key="1">
    <source>
        <dbReference type="Pfam" id="PF00534"/>
    </source>
</evidence>
<dbReference type="Gene3D" id="3.40.50.2000">
    <property type="entry name" value="Glycogen Phosphorylase B"/>
    <property type="match status" value="2"/>
</dbReference>
<organism evidence="3 4">
    <name type="scientific">Albidovulum denitrificans</name>
    <dbReference type="NCBI Taxonomy" id="404881"/>
    <lineage>
        <taxon>Bacteria</taxon>
        <taxon>Pseudomonadati</taxon>
        <taxon>Pseudomonadota</taxon>
        <taxon>Alphaproteobacteria</taxon>
        <taxon>Rhodobacterales</taxon>
        <taxon>Paracoccaceae</taxon>
        <taxon>Albidovulum</taxon>
    </lineage>
</organism>
<feature type="domain" description="Glycosyltransferase subfamily 4-like N-terminal" evidence="2">
    <location>
        <begin position="13"/>
        <end position="168"/>
    </location>
</feature>
<dbReference type="OrthoDB" id="9790710at2"/>
<feature type="domain" description="Glycosyl transferase family 1" evidence="1">
    <location>
        <begin position="186"/>
        <end position="344"/>
    </location>
</feature>
<evidence type="ECO:0000313" key="3">
    <source>
        <dbReference type="EMBL" id="PQV58698.1"/>
    </source>
</evidence>
<accession>A0A2S8SDE1</accession>
<dbReference type="AlphaFoldDB" id="A0A2S8SDE1"/>
<proteinExistence type="predicted"/>
<dbReference type="PANTHER" id="PTHR45947:SF3">
    <property type="entry name" value="SULFOQUINOVOSYL TRANSFERASE SQD2"/>
    <property type="match status" value="1"/>
</dbReference>
<evidence type="ECO:0000259" key="2">
    <source>
        <dbReference type="Pfam" id="PF13439"/>
    </source>
</evidence>
<dbReference type="Pfam" id="PF13439">
    <property type="entry name" value="Glyco_transf_4"/>
    <property type="match status" value="1"/>
</dbReference>
<dbReference type="InterPro" id="IPR001296">
    <property type="entry name" value="Glyco_trans_1"/>
</dbReference>
<dbReference type="GO" id="GO:0016758">
    <property type="term" value="F:hexosyltransferase activity"/>
    <property type="evidence" value="ECO:0007669"/>
    <property type="project" value="TreeGrafter"/>
</dbReference>
<protein>
    <submittedName>
        <fullName evidence="3">Glycosyltransferase involved in cell wall biosynthesis</fullName>
    </submittedName>
</protein>
<dbReference type="CDD" id="cd03801">
    <property type="entry name" value="GT4_PimA-like"/>
    <property type="match status" value="1"/>
</dbReference>
<evidence type="ECO:0000313" key="4">
    <source>
        <dbReference type="Proteomes" id="UP000238338"/>
    </source>
</evidence>
<sequence>MRILQINTNFRSGGIQRHILDLTDYLRGQGHRVTLCGAGGDWLEDVAGMDYQPLDLTRVSQEGGSTVRRMIGLAAVARQLRAILKRSDIDLIHSHETAPALVTRLAAMGLGIPHVMTHHGAEPTRVDEVARIARFSADWVLSPSKTTLAALVDRGVKPERARQLGLGIAHQPAPDPARVAALRAEILQGGEGTICLSLSRLDRQKGIDHMIAVAKAAVATRPDLIFCVAGQGPLTGEVQAWAEEAGVARHFRFPGPVRNVPDYLAAADIYLLTSRWEALPISIVEAMRAGLPVIATDCGGVKELVDEGIGRLLPVGDIDGLTGAVLGIAGDEALRARLGAAARARSLEDRFEPDKVHATYAAFYQDCIAAGRHSISGLH</sequence>
<dbReference type="RefSeq" id="WP_105512952.1">
    <property type="nucleotide sequence ID" value="NZ_PVEP01000001.1"/>
</dbReference>
<keyword evidence="4" id="KW-1185">Reference proteome</keyword>
<gene>
    <name evidence="3" type="ORF">LX70_00510</name>
</gene>
<reference evidence="3 4" key="1">
    <citation type="submission" date="2018-02" db="EMBL/GenBank/DDBJ databases">
        <title>Genomic Encyclopedia of Archaeal and Bacterial Type Strains, Phase II (KMG-II): from individual species to whole genera.</title>
        <authorList>
            <person name="Goeker M."/>
        </authorList>
    </citation>
    <scope>NUCLEOTIDE SEQUENCE [LARGE SCALE GENOMIC DNA]</scope>
    <source>
        <strain evidence="3 4">DSM 18921</strain>
    </source>
</reference>
<keyword evidence="3" id="KW-0808">Transferase</keyword>
<dbReference type="Pfam" id="PF00534">
    <property type="entry name" value="Glycos_transf_1"/>
    <property type="match status" value="1"/>
</dbReference>
<dbReference type="Proteomes" id="UP000238338">
    <property type="component" value="Unassembled WGS sequence"/>
</dbReference>
<name>A0A2S8SDE1_9RHOB</name>
<dbReference type="EMBL" id="PVEP01000001">
    <property type="protein sequence ID" value="PQV58698.1"/>
    <property type="molecule type" value="Genomic_DNA"/>
</dbReference>